<dbReference type="InterPro" id="IPR014743">
    <property type="entry name" value="Cl-channel_core"/>
</dbReference>
<proteinExistence type="predicted"/>
<dbReference type="GO" id="GO:0015108">
    <property type="term" value="F:chloride transmembrane transporter activity"/>
    <property type="evidence" value="ECO:0007669"/>
    <property type="project" value="InterPro"/>
</dbReference>
<feature type="transmembrane region" description="Helical" evidence="5">
    <location>
        <begin position="72"/>
        <end position="93"/>
    </location>
</feature>
<dbReference type="InterPro" id="IPR001807">
    <property type="entry name" value="ClC"/>
</dbReference>
<feature type="transmembrane region" description="Helical" evidence="5">
    <location>
        <begin position="130"/>
        <end position="159"/>
    </location>
</feature>
<keyword evidence="3 5" id="KW-1133">Transmembrane helix</keyword>
<dbReference type="EMBL" id="CAEZSO010000006">
    <property type="protein sequence ID" value="CAB4534962.1"/>
    <property type="molecule type" value="Genomic_DNA"/>
</dbReference>
<name>A0A6J6B7A1_9ZZZZ</name>
<feature type="transmembrane region" description="Helical" evidence="5">
    <location>
        <begin position="165"/>
        <end position="183"/>
    </location>
</feature>
<evidence type="ECO:0000313" key="6">
    <source>
        <dbReference type="EMBL" id="CAB4534962.1"/>
    </source>
</evidence>
<evidence type="ECO:0000256" key="1">
    <source>
        <dbReference type="ARBA" id="ARBA00004141"/>
    </source>
</evidence>
<feature type="transmembrane region" description="Helical" evidence="5">
    <location>
        <begin position="31"/>
        <end position="51"/>
    </location>
</feature>
<dbReference type="GO" id="GO:0016020">
    <property type="term" value="C:membrane"/>
    <property type="evidence" value="ECO:0007669"/>
    <property type="project" value="UniProtKB-SubCell"/>
</dbReference>
<keyword evidence="4 5" id="KW-0472">Membrane</keyword>
<dbReference type="AlphaFoldDB" id="A0A6J6B7A1"/>
<evidence type="ECO:0000256" key="2">
    <source>
        <dbReference type="ARBA" id="ARBA00022692"/>
    </source>
</evidence>
<dbReference type="Pfam" id="PF00654">
    <property type="entry name" value="Voltage_CLC"/>
    <property type="match status" value="1"/>
</dbReference>
<sequence>MGALAIAVAAAAVALLARGVGVRVVVLARRYAVVALVATAVITSALALLVRSSSDASIDAVMFSGQEGMAEILTLTSVSTVLLVVVAKLIAYGFALGSGFRGGPIFPAVFLGVATATVLTLVFPSLSLTAMVVVGIAASTAAALKLPFTSALLALLIVAGAGMDIAPFAIIGAVVGLIVRLALDRTGLLDVPSREPAHQP</sequence>
<dbReference type="Gene3D" id="1.10.3080.10">
    <property type="entry name" value="Clc chloride channel"/>
    <property type="match status" value="1"/>
</dbReference>
<organism evidence="6">
    <name type="scientific">freshwater metagenome</name>
    <dbReference type="NCBI Taxonomy" id="449393"/>
    <lineage>
        <taxon>unclassified sequences</taxon>
        <taxon>metagenomes</taxon>
        <taxon>ecological metagenomes</taxon>
    </lineage>
</organism>
<gene>
    <name evidence="6" type="ORF">UFOPK1446_00073</name>
</gene>
<feature type="transmembrane region" description="Helical" evidence="5">
    <location>
        <begin position="105"/>
        <end position="123"/>
    </location>
</feature>
<comment type="subcellular location">
    <subcellularLocation>
        <location evidence="1">Membrane</location>
        <topology evidence="1">Multi-pass membrane protein</topology>
    </subcellularLocation>
</comment>
<reference evidence="6" key="1">
    <citation type="submission" date="2020-05" db="EMBL/GenBank/DDBJ databases">
        <authorList>
            <person name="Chiriac C."/>
            <person name="Salcher M."/>
            <person name="Ghai R."/>
            <person name="Kavagutti S V."/>
        </authorList>
    </citation>
    <scope>NUCLEOTIDE SEQUENCE</scope>
</reference>
<evidence type="ECO:0000256" key="4">
    <source>
        <dbReference type="ARBA" id="ARBA00023136"/>
    </source>
</evidence>
<accession>A0A6J6B7A1</accession>
<keyword evidence="2 5" id="KW-0812">Transmembrane</keyword>
<dbReference type="SUPFAM" id="SSF81340">
    <property type="entry name" value="Clc chloride channel"/>
    <property type="match status" value="1"/>
</dbReference>
<protein>
    <submittedName>
        <fullName evidence="6">Unannotated protein</fullName>
    </submittedName>
</protein>
<evidence type="ECO:0000256" key="5">
    <source>
        <dbReference type="SAM" id="Phobius"/>
    </source>
</evidence>
<evidence type="ECO:0000256" key="3">
    <source>
        <dbReference type="ARBA" id="ARBA00022989"/>
    </source>
</evidence>